<keyword evidence="1" id="KW-0880">Kelch repeat</keyword>
<dbReference type="SMART" id="SM00875">
    <property type="entry name" value="BACK"/>
    <property type="match status" value="1"/>
</dbReference>
<dbReference type="SMART" id="SM00612">
    <property type="entry name" value="Kelch"/>
    <property type="match status" value="2"/>
</dbReference>
<dbReference type="InterPro" id="IPR017096">
    <property type="entry name" value="BTB-kelch_protein"/>
</dbReference>
<sequence>MECLGESMSVDPSKHRQELLKRLDILRHNDSFCDVTIAVKDKEFKAHRAVLAAASPFFLTLLTSNMKESNEQLIKVELEEATESVMEVALKYLYTGNVTVVEERAHNLIATANYLLLPSLKTMAGNVLKETVSTENCLFNYYFADKYEVVELKEKCREVINSNFSVVMETDDFLNLDAKQVMEWVSSDDIVVNAEEDIFQGIVKWVFYDKSEREKDFPGLLLQIRVTSISHDFLLNTLVKQELMTENPVFCLNFVLNAMKSSLLSFSDRESSQLPRKCQETHTDGIFICGGRKALCYFPQENMWYGMAGTLFEHENPSPAWYKSKVYIFDSTIHKVGESQVMECYEQVDNAWGAFQRAFQTKFRSYFVLDNELYAVFFPFSPYLNKVEIHRYDSETKKWNKMESSPFAQQYPCVVNDHVQYVYIIAGKNTNRTSRYDSRDNKWEELACCNEGRYNAFGAAMNGKIYIAGGETDHGYLSSCEVYNPASDEWQLISSLKERRFNASMLCFHGRLYVLGGTIVPPDCTSTVQALTVEMFNSERNEWTEISQIPVERFESQEEMKKKKVFKACFARLSKKVIHKLKPLN</sequence>
<comment type="caution">
    <text evidence="4">The sequence shown here is derived from an EMBL/GenBank/DDBJ whole genome shotgun (WGS) entry which is preliminary data.</text>
</comment>
<feature type="domain" description="BTB" evidence="3">
    <location>
        <begin position="33"/>
        <end position="102"/>
    </location>
</feature>
<dbReference type="SUPFAM" id="SSF54695">
    <property type="entry name" value="POZ domain"/>
    <property type="match status" value="1"/>
</dbReference>
<proteinExistence type="predicted"/>
<dbReference type="Pfam" id="PF07707">
    <property type="entry name" value="BACK"/>
    <property type="match status" value="1"/>
</dbReference>
<evidence type="ECO:0000313" key="5">
    <source>
        <dbReference type="Proteomes" id="UP001159405"/>
    </source>
</evidence>
<evidence type="ECO:0000256" key="2">
    <source>
        <dbReference type="ARBA" id="ARBA00022737"/>
    </source>
</evidence>
<dbReference type="PANTHER" id="PTHR45632">
    <property type="entry name" value="LD33804P"/>
    <property type="match status" value="1"/>
</dbReference>
<evidence type="ECO:0000313" key="4">
    <source>
        <dbReference type="EMBL" id="CAH3135692.1"/>
    </source>
</evidence>
<dbReference type="InterPro" id="IPR006652">
    <property type="entry name" value="Kelch_1"/>
</dbReference>
<dbReference type="CDD" id="cd18186">
    <property type="entry name" value="BTB_POZ_ZBTB_KLHL-like"/>
    <property type="match status" value="1"/>
</dbReference>
<dbReference type="Gene3D" id="1.25.40.420">
    <property type="match status" value="1"/>
</dbReference>
<name>A0ABN8P6J3_9CNID</name>
<dbReference type="SMART" id="SM00225">
    <property type="entry name" value="BTB"/>
    <property type="match status" value="1"/>
</dbReference>
<dbReference type="PANTHER" id="PTHR45632:SF3">
    <property type="entry name" value="KELCH-LIKE PROTEIN 32"/>
    <property type="match status" value="1"/>
</dbReference>
<gene>
    <name evidence="4" type="ORF">PLOB_00038026</name>
</gene>
<dbReference type="Proteomes" id="UP001159405">
    <property type="component" value="Unassembled WGS sequence"/>
</dbReference>
<dbReference type="PIRSF" id="PIRSF037037">
    <property type="entry name" value="Kelch-like_protein_gigaxonin"/>
    <property type="match status" value="1"/>
</dbReference>
<evidence type="ECO:0000256" key="1">
    <source>
        <dbReference type="ARBA" id="ARBA00022441"/>
    </source>
</evidence>
<evidence type="ECO:0000259" key="3">
    <source>
        <dbReference type="PROSITE" id="PS50097"/>
    </source>
</evidence>
<reference evidence="4 5" key="1">
    <citation type="submission" date="2022-05" db="EMBL/GenBank/DDBJ databases">
        <authorList>
            <consortium name="Genoscope - CEA"/>
            <person name="William W."/>
        </authorList>
    </citation>
    <scope>NUCLEOTIDE SEQUENCE [LARGE SCALE GENOMIC DNA]</scope>
</reference>
<dbReference type="InterPro" id="IPR011333">
    <property type="entry name" value="SKP1/BTB/POZ_sf"/>
</dbReference>
<dbReference type="Gene3D" id="2.120.10.80">
    <property type="entry name" value="Kelch-type beta propeller"/>
    <property type="match status" value="1"/>
</dbReference>
<dbReference type="InterPro" id="IPR000210">
    <property type="entry name" value="BTB/POZ_dom"/>
</dbReference>
<dbReference type="InterPro" id="IPR011705">
    <property type="entry name" value="BACK"/>
</dbReference>
<protein>
    <recommendedName>
        <fullName evidence="3">BTB domain-containing protein</fullName>
    </recommendedName>
</protein>
<organism evidence="4 5">
    <name type="scientific">Porites lobata</name>
    <dbReference type="NCBI Taxonomy" id="104759"/>
    <lineage>
        <taxon>Eukaryota</taxon>
        <taxon>Metazoa</taxon>
        <taxon>Cnidaria</taxon>
        <taxon>Anthozoa</taxon>
        <taxon>Hexacorallia</taxon>
        <taxon>Scleractinia</taxon>
        <taxon>Fungiina</taxon>
        <taxon>Poritidae</taxon>
        <taxon>Porites</taxon>
    </lineage>
</organism>
<keyword evidence="5" id="KW-1185">Reference proteome</keyword>
<dbReference type="EMBL" id="CALNXK010000056">
    <property type="protein sequence ID" value="CAH3135692.1"/>
    <property type="molecule type" value="Genomic_DNA"/>
</dbReference>
<dbReference type="Pfam" id="PF01344">
    <property type="entry name" value="Kelch_1"/>
    <property type="match status" value="2"/>
</dbReference>
<dbReference type="PROSITE" id="PS50097">
    <property type="entry name" value="BTB"/>
    <property type="match status" value="1"/>
</dbReference>
<dbReference type="InterPro" id="IPR015915">
    <property type="entry name" value="Kelch-typ_b-propeller"/>
</dbReference>
<dbReference type="SUPFAM" id="SSF117281">
    <property type="entry name" value="Kelch motif"/>
    <property type="match status" value="2"/>
</dbReference>
<dbReference type="Pfam" id="PF00651">
    <property type="entry name" value="BTB"/>
    <property type="match status" value="1"/>
</dbReference>
<keyword evidence="2" id="KW-0677">Repeat</keyword>
<accession>A0ABN8P6J3</accession>
<dbReference type="Gene3D" id="3.30.710.10">
    <property type="entry name" value="Potassium Channel Kv1.1, Chain A"/>
    <property type="match status" value="1"/>
</dbReference>